<evidence type="ECO:0000313" key="2">
    <source>
        <dbReference type="EMBL" id="OTQ11014.1"/>
    </source>
</evidence>
<dbReference type="OrthoDB" id="705691at2"/>
<dbReference type="RefSeq" id="WP_086301048.1">
    <property type="nucleotide sequence ID" value="NZ_MZNE01000031.1"/>
</dbReference>
<reference evidence="3 4" key="1">
    <citation type="submission" date="2017-03" db="EMBL/GenBank/DDBJ databases">
        <title>Comparative genomics of honeybee gut symbionts reveal geographically distinct and subgroup specific antibiotic resistance.</title>
        <authorList>
            <person name="Ludvigsen J."/>
            <person name="Porcellato D."/>
            <person name="Labee-Lund T.M."/>
            <person name="Amdam G.V."/>
            <person name="Rudi K."/>
        </authorList>
    </citation>
    <scope>NUCLEOTIDE SEQUENCE [LARGE SCALE GENOMIC DNA]</scope>
    <source>
        <strain evidence="1 4">A-7-12</strain>
        <strain evidence="2 3">A-9-12</strain>
    </source>
</reference>
<protein>
    <submittedName>
        <fullName evidence="1">Uncharacterized protein</fullName>
    </submittedName>
</protein>
<dbReference type="EMBL" id="NART01000010">
    <property type="protein sequence ID" value="OTQ11014.1"/>
    <property type="molecule type" value="Genomic_DNA"/>
</dbReference>
<accession>A0A242NIH1</accession>
<sequence>MLQKADISFEAQYLQTALGPMTILKSPAGISIKEAINYQNKPIIACNCYYSENNRYSYQVIYVVLEPDLQNPTYYLESDGTLPEFFINPEGKLYTAIDVYHPDKDGLIIMVPCFDRDNITYPKPKKMTLGDYIGIYHDFAMFKNVDIFSDKQLDKLIAVEFKHGELKKSYTAKIPFPKYNQFFINNDNNQIHIIAKSKENCWLHRQIDEKGAVLQSRRIDIACNDYPNCVLNLSFCESSYVVTYGEGGIFYLITLTPQGEATRNKLFDVGSPLFWVWDPVKIATETFVIYFTIETGNGWITLRNNKVIEAFLQQQAGKFTNLLTNEIIILAEQKLIISDLISCQNNSYTLVFYDYQEDRTKRNTTLFVLNRTLV</sequence>
<dbReference type="AlphaFoldDB" id="A0A242NIH1"/>
<organism evidence="1 4">
    <name type="scientific">Gilliamella apicola</name>
    <dbReference type="NCBI Taxonomy" id="1196095"/>
    <lineage>
        <taxon>Bacteria</taxon>
        <taxon>Pseudomonadati</taxon>
        <taxon>Pseudomonadota</taxon>
        <taxon>Gammaproteobacteria</taxon>
        <taxon>Orbales</taxon>
        <taxon>Orbaceae</taxon>
        <taxon>Gilliamella</taxon>
    </lineage>
</organism>
<gene>
    <name evidence="2" type="ORF">B6C91_03810</name>
    <name evidence="1" type="ORF">B6D08_08050</name>
</gene>
<name>A0A242NIH1_9GAMM</name>
<dbReference type="EMBL" id="NARP01000018">
    <property type="protein sequence ID" value="OTP99340.1"/>
    <property type="molecule type" value="Genomic_DNA"/>
</dbReference>
<evidence type="ECO:0000313" key="4">
    <source>
        <dbReference type="Proteomes" id="UP000194977"/>
    </source>
</evidence>
<keyword evidence="3" id="KW-1185">Reference proteome</keyword>
<dbReference type="Proteomes" id="UP000194977">
    <property type="component" value="Unassembled WGS sequence"/>
</dbReference>
<evidence type="ECO:0000313" key="1">
    <source>
        <dbReference type="EMBL" id="OTP99340.1"/>
    </source>
</evidence>
<evidence type="ECO:0000313" key="3">
    <source>
        <dbReference type="Proteomes" id="UP000194800"/>
    </source>
</evidence>
<dbReference type="Proteomes" id="UP000194800">
    <property type="component" value="Unassembled WGS sequence"/>
</dbReference>
<comment type="caution">
    <text evidence="1">The sequence shown here is derived from an EMBL/GenBank/DDBJ whole genome shotgun (WGS) entry which is preliminary data.</text>
</comment>
<proteinExistence type="predicted"/>